<dbReference type="EMBL" id="SSTE01000699">
    <property type="protein sequence ID" value="KAA0067096.1"/>
    <property type="molecule type" value="Genomic_DNA"/>
</dbReference>
<reference evidence="3 4" key="1">
    <citation type="submission" date="2019-08" db="EMBL/GenBank/DDBJ databases">
        <title>Draft genome sequences of two oriental melons (Cucumis melo L. var makuwa).</title>
        <authorList>
            <person name="Kwon S.-Y."/>
        </authorList>
    </citation>
    <scope>NUCLEOTIDE SEQUENCE [LARGE SCALE GENOMIC DNA]</scope>
    <source>
        <strain evidence="4">cv. Chang Bougi</strain>
        <strain evidence="3">cv. SW 3</strain>
        <tissue evidence="1">Leaf</tissue>
    </source>
</reference>
<proteinExistence type="predicted"/>
<dbReference type="GO" id="GO:0016740">
    <property type="term" value="F:transferase activity"/>
    <property type="evidence" value="ECO:0007669"/>
    <property type="project" value="UniProtKB-KW"/>
</dbReference>
<protein>
    <submittedName>
        <fullName evidence="1">Polynucleotidyl transferase, Ribonuclease H fold</fullName>
    </submittedName>
</protein>
<dbReference type="OrthoDB" id="1751483at2759"/>
<dbReference type="Proteomes" id="UP000321947">
    <property type="component" value="Unassembled WGS sequence"/>
</dbReference>
<organism evidence="1 3">
    <name type="scientific">Cucumis melo var. makuwa</name>
    <name type="common">Oriental melon</name>
    <dbReference type="NCBI Taxonomy" id="1194695"/>
    <lineage>
        <taxon>Eukaryota</taxon>
        <taxon>Viridiplantae</taxon>
        <taxon>Streptophyta</taxon>
        <taxon>Embryophyta</taxon>
        <taxon>Tracheophyta</taxon>
        <taxon>Spermatophyta</taxon>
        <taxon>Magnoliopsida</taxon>
        <taxon>eudicotyledons</taxon>
        <taxon>Gunneridae</taxon>
        <taxon>Pentapetalae</taxon>
        <taxon>rosids</taxon>
        <taxon>fabids</taxon>
        <taxon>Cucurbitales</taxon>
        <taxon>Cucurbitaceae</taxon>
        <taxon>Benincaseae</taxon>
        <taxon>Cucumis</taxon>
    </lineage>
</organism>
<accession>A0A5A7VKX5</accession>
<keyword evidence="1" id="KW-0808">Transferase</keyword>
<dbReference type="AlphaFoldDB" id="A0A5A7VKX5"/>
<dbReference type="EMBL" id="SSTD01003480">
    <property type="protein sequence ID" value="TYK26331.1"/>
    <property type="molecule type" value="Genomic_DNA"/>
</dbReference>
<evidence type="ECO:0000313" key="3">
    <source>
        <dbReference type="Proteomes" id="UP000321393"/>
    </source>
</evidence>
<sequence length="90" mass="10068">MTDETTLWHQRLGHNSLSTICKAISADAMLKTYDGSCFDCPIEKQTKAPHSLLGRCTTSKVLELIDLDLMSPMQIESLIGKSRFSESFDE</sequence>
<comment type="caution">
    <text evidence="1">The sequence shown here is derived from an EMBL/GenBank/DDBJ whole genome shotgun (WGS) entry which is preliminary data.</text>
</comment>
<evidence type="ECO:0000313" key="2">
    <source>
        <dbReference type="EMBL" id="TYK26331.1"/>
    </source>
</evidence>
<dbReference type="Proteomes" id="UP000321393">
    <property type="component" value="Unassembled WGS sequence"/>
</dbReference>
<evidence type="ECO:0000313" key="4">
    <source>
        <dbReference type="Proteomes" id="UP000321947"/>
    </source>
</evidence>
<gene>
    <name evidence="2" type="ORF">E5676_scaffold14G001160</name>
    <name evidence="1" type="ORF">E6C27_scaffold38G001530</name>
</gene>
<name>A0A5A7VKX5_CUCMM</name>
<evidence type="ECO:0000313" key="1">
    <source>
        <dbReference type="EMBL" id="KAA0067096.1"/>
    </source>
</evidence>